<dbReference type="EMBL" id="BAAAPY010000004">
    <property type="protein sequence ID" value="GAA2076096.1"/>
    <property type="molecule type" value="Genomic_DNA"/>
</dbReference>
<dbReference type="PROSITE" id="PS51384">
    <property type="entry name" value="FAD_FR"/>
    <property type="match status" value="1"/>
</dbReference>
<protein>
    <submittedName>
        <fullName evidence="2">Siderophore-interacting protein</fullName>
    </submittedName>
</protein>
<organism evidence="2 3">
    <name type="scientific">Aeromicrobium halocynthiae</name>
    <dbReference type="NCBI Taxonomy" id="560557"/>
    <lineage>
        <taxon>Bacteria</taxon>
        <taxon>Bacillati</taxon>
        <taxon>Actinomycetota</taxon>
        <taxon>Actinomycetes</taxon>
        <taxon>Propionibacteriales</taxon>
        <taxon>Nocardioidaceae</taxon>
        <taxon>Aeromicrobium</taxon>
    </lineage>
</organism>
<sequence length="280" mass="30773">MSKNRPALLSVLRREQVTPSVTRLVLGDVPGSRVGIDAFANRWTGCTDAYVKLVFLAVGHRYPEPLDLAEVRETMPPEAWPILRTYTVRRFDAHAREVWIDVVVHGDDGVAGPWAAQAQPGETIHVRAPGGAYRPGSDVDHHLYVGDEAALPAIAASVESLPAGARATVFCEVAGAEEEQPLVSDASVDVRWLHRRGAAPGTTSLLDDAVRAWEWPGGRVEVFVHGEAGLLTTVRPYLLREREVARADASVSAYWRRGDTEESFREWKSQQSEPILRPTS</sequence>
<feature type="domain" description="FAD-binding FR-type" evidence="1">
    <location>
        <begin position="4"/>
        <end position="136"/>
    </location>
</feature>
<dbReference type="InterPro" id="IPR017938">
    <property type="entry name" value="Riboflavin_synthase-like_b-brl"/>
</dbReference>
<comment type="caution">
    <text evidence="2">The sequence shown here is derived from an EMBL/GenBank/DDBJ whole genome shotgun (WGS) entry which is preliminary data.</text>
</comment>
<dbReference type="SUPFAM" id="SSF63380">
    <property type="entry name" value="Riboflavin synthase domain-like"/>
    <property type="match status" value="1"/>
</dbReference>
<dbReference type="Pfam" id="PF04954">
    <property type="entry name" value="SIP"/>
    <property type="match status" value="1"/>
</dbReference>
<dbReference type="PANTHER" id="PTHR30157:SF0">
    <property type="entry name" value="NADPH-DEPENDENT FERRIC-CHELATE REDUCTASE"/>
    <property type="match status" value="1"/>
</dbReference>
<dbReference type="Proteomes" id="UP001501480">
    <property type="component" value="Unassembled WGS sequence"/>
</dbReference>
<dbReference type="PANTHER" id="PTHR30157">
    <property type="entry name" value="FERRIC REDUCTASE, NADPH-DEPENDENT"/>
    <property type="match status" value="1"/>
</dbReference>
<dbReference type="RefSeq" id="WP_344326331.1">
    <property type="nucleotide sequence ID" value="NZ_BAAAPY010000004.1"/>
</dbReference>
<accession>A0ABN2VX40</accession>
<evidence type="ECO:0000313" key="3">
    <source>
        <dbReference type="Proteomes" id="UP001501480"/>
    </source>
</evidence>
<keyword evidence="3" id="KW-1185">Reference proteome</keyword>
<name>A0ABN2VX40_9ACTN</name>
<evidence type="ECO:0000259" key="1">
    <source>
        <dbReference type="PROSITE" id="PS51384"/>
    </source>
</evidence>
<dbReference type="Gene3D" id="3.40.50.80">
    <property type="entry name" value="Nucleotide-binding domain of ferredoxin-NADP reductase (FNR) module"/>
    <property type="match status" value="1"/>
</dbReference>
<reference evidence="2 3" key="1">
    <citation type="journal article" date="2019" name="Int. J. Syst. Evol. Microbiol.">
        <title>The Global Catalogue of Microorganisms (GCM) 10K type strain sequencing project: providing services to taxonomists for standard genome sequencing and annotation.</title>
        <authorList>
            <consortium name="The Broad Institute Genomics Platform"/>
            <consortium name="The Broad Institute Genome Sequencing Center for Infectious Disease"/>
            <person name="Wu L."/>
            <person name="Ma J."/>
        </authorList>
    </citation>
    <scope>NUCLEOTIDE SEQUENCE [LARGE SCALE GENOMIC DNA]</scope>
    <source>
        <strain evidence="2 3">JCM 15749</strain>
    </source>
</reference>
<dbReference type="InterPro" id="IPR007037">
    <property type="entry name" value="SIP_rossman_dom"/>
</dbReference>
<dbReference type="InterPro" id="IPR039261">
    <property type="entry name" value="FNR_nucleotide-bd"/>
</dbReference>
<evidence type="ECO:0000313" key="2">
    <source>
        <dbReference type="EMBL" id="GAA2076096.1"/>
    </source>
</evidence>
<dbReference type="InterPro" id="IPR017927">
    <property type="entry name" value="FAD-bd_FR_type"/>
</dbReference>
<proteinExistence type="predicted"/>
<dbReference type="Pfam" id="PF08021">
    <property type="entry name" value="FAD_binding_9"/>
    <property type="match status" value="1"/>
</dbReference>
<dbReference type="Gene3D" id="2.40.30.10">
    <property type="entry name" value="Translation factors"/>
    <property type="match status" value="1"/>
</dbReference>
<dbReference type="InterPro" id="IPR039374">
    <property type="entry name" value="SIP_fam"/>
</dbReference>
<dbReference type="CDD" id="cd06193">
    <property type="entry name" value="siderophore_interacting"/>
    <property type="match status" value="1"/>
</dbReference>
<dbReference type="InterPro" id="IPR013113">
    <property type="entry name" value="SIP_FAD-bd"/>
</dbReference>
<gene>
    <name evidence="2" type="ORF">GCM10009821_14100</name>
</gene>